<gene>
    <name evidence="2" type="ORF">FRX48_06751</name>
</gene>
<evidence type="ECO:0000313" key="2">
    <source>
        <dbReference type="EMBL" id="KAA6409198.1"/>
    </source>
</evidence>
<dbReference type="EMBL" id="VXIT01000011">
    <property type="protein sequence ID" value="KAA6409198.1"/>
    <property type="molecule type" value="Genomic_DNA"/>
</dbReference>
<accession>A0A5M8PK04</accession>
<evidence type="ECO:0000256" key="1">
    <source>
        <dbReference type="SAM" id="MobiDB-lite"/>
    </source>
</evidence>
<comment type="caution">
    <text evidence="2">The sequence shown here is derived from an EMBL/GenBank/DDBJ whole genome shotgun (WGS) entry which is preliminary data.</text>
</comment>
<dbReference type="AlphaFoldDB" id="A0A5M8PK04"/>
<evidence type="ECO:0000313" key="3">
    <source>
        <dbReference type="Proteomes" id="UP000324767"/>
    </source>
</evidence>
<proteinExistence type="predicted"/>
<reference evidence="2 3" key="1">
    <citation type="submission" date="2019-09" db="EMBL/GenBank/DDBJ databases">
        <title>The hologenome of the rock-dwelling lichen Lasallia pustulata.</title>
        <authorList>
            <person name="Greshake Tzovaras B."/>
            <person name="Segers F."/>
            <person name="Bicker A."/>
            <person name="Dal Grande F."/>
            <person name="Otte J."/>
            <person name="Hankeln T."/>
            <person name="Schmitt I."/>
            <person name="Ebersberger I."/>
        </authorList>
    </citation>
    <scope>NUCLEOTIDE SEQUENCE [LARGE SCALE GENOMIC DNA]</scope>
    <source>
        <strain evidence="2">A1-1</strain>
    </source>
</reference>
<feature type="region of interest" description="Disordered" evidence="1">
    <location>
        <begin position="99"/>
        <end position="163"/>
    </location>
</feature>
<name>A0A5M8PK04_9LECA</name>
<sequence length="678" mass="75252">MDIFSTTAMNESLGHAITQNAQPGYRYGHIIDECKDPRRRKQERDAEDRNVLPVRSGTSVIKGHDISGGALQGNLSTSDLPGKGTLLVKTAEPIIRSGNIGRKTTEPEQRVGETIPAGDDALSSESGIATAARERDRTSSIQPHNHLPQATPSEPKKPRLRRPPLWSVSSRRYQELFLKAQSSGPVQNRKAKQLISYDTEKVVLAASLQAPTLLEGEGYKHQEGFVVLRSTDEILITNPTSNFIDSNPPKPKRPRSSMQLVDTVSRLLEDSKGGVEYVKGVGVLRLEADEASTEQQPAPRLDHNPQIENETTIDSKEERSFVIQHIMTEDTDLSDVEIRWTARNNTFVWHKDRQILEEPQALPAQSIEAVWYHSEGQGFHLCPRARNAPGLQRPFKELLFVMTGPSLEFMMLKSVFETSIGAMKVNWVDRTHFVEKARELQHIRELQRPTVSMTVPPVVVFESSILEDRVHRAEGLPEPPKEDLYAAADDAAESEPDVETQDVLEKVSNIGNPSEVEIASELGTQEIASTSDAAAGASLPPKLLYISGEMVTLGDLVIRLRCEDETKNEMNSFDGLDVYDGPWVVSELPLSSATMASDLFEDDVDLIDTVNPTTQLDEKVSSEDEDKLMDKVRQKLIKLEFPLTSKAEPWTELGRLRPVYGVSAGAASTDAKTVYQQL</sequence>
<protein>
    <submittedName>
        <fullName evidence="2">Uncharacterized protein</fullName>
    </submittedName>
</protein>
<dbReference type="Proteomes" id="UP000324767">
    <property type="component" value="Unassembled WGS sequence"/>
</dbReference>
<feature type="compositionally biased region" description="Polar residues" evidence="1">
    <location>
        <begin position="139"/>
        <end position="152"/>
    </location>
</feature>
<dbReference type="OrthoDB" id="3438474at2759"/>
<organism evidence="2 3">
    <name type="scientific">Lasallia pustulata</name>
    <dbReference type="NCBI Taxonomy" id="136370"/>
    <lineage>
        <taxon>Eukaryota</taxon>
        <taxon>Fungi</taxon>
        <taxon>Dikarya</taxon>
        <taxon>Ascomycota</taxon>
        <taxon>Pezizomycotina</taxon>
        <taxon>Lecanoromycetes</taxon>
        <taxon>OSLEUM clade</taxon>
        <taxon>Umbilicariomycetidae</taxon>
        <taxon>Umbilicariales</taxon>
        <taxon>Umbilicariaceae</taxon>
        <taxon>Lasallia</taxon>
    </lineage>
</organism>